<protein>
    <recommendedName>
        <fullName evidence="2">U3 small nucleolar RNA-associated protein 15 homolog</fullName>
    </recommendedName>
</protein>
<evidence type="ECO:0000313" key="11">
    <source>
        <dbReference type="Proteomes" id="UP000326759"/>
    </source>
</evidence>
<feature type="repeat" description="WD" evidence="8">
    <location>
        <begin position="225"/>
        <end position="266"/>
    </location>
</feature>
<keyword evidence="5" id="KW-0677">Repeat</keyword>
<reference evidence="10 11" key="1">
    <citation type="journal article" date="2019" name="PLoS Biol.">
        <title>Sex chromosomes control vertical transmission of feminizing Wolbachia symbionts in an isopod.</title>
        <authorList>
            <person name="Becking T."/>
            <person name="Chebbi M.A."/>
            <person name="Giraud I."/>
            <person name="Moumen B."/>
            <person name="Laverre T."/>
            <person name="Caubet Y."/>
            <person name="Peccoud J."/>
            <person name="Gilbert C."/>
            <person name="Cordaux R."/>
        </authorList>
    </citation>
    <scope>NUCLEOTIDE SEQUENCE [LARGE SCALE GENOMIC DNA]</scope>
    <source>
        <strain evidence="10">ANa2</strain>
        <tissue evidence="10">Whole body excluding digestive tract and cuticle</tissue>
    </source>
</reference>
<dbReference type="InterPro" id="IPR036322">
    <property type="entry name" value="WD40_repeat_dom_sf"/>
</dbReference>
<dbReference type="Gene3D" id="2.130.10.10">
    <property type="entry name" value="YVTN repeat-like/Quinoprotein amine dehydrogenase"/>
    <property type="match status" value="1"/>
</dbReference>
<evidence type="ECO:0000256" key="8">
    <source>
        <dbReference type="PROSITE-ProRule" id="PRU00221"/>
    </source>
</evidence>
<keyword evidence="3" id="KW-0698">rRNA processing</keyword>
<dbReference type="Pfam" id="PF09384">
    <property type="entry name" value="UTP15_C"/>
    <property type="match status" value="1"/>
</dbReference>
<dbReference type="InterPro" id="IPR018983">
    <property type="entry name" value="U3_snoRNA-assocProt_15_C"/>
</dbReference>
<feature type="domain" description="U3 small nucleolar RNA-associated protein 15 C-terminal" evidence="9">
    <location>
        <begin position="332"/>
        <end position="471"/>
    </location>
</feature>
<dbReference type="InterPro" id="IPR001680">
    <property type="entry name" value="WD40_rpt"/>
</dbReference>
<evidence type="ECO:0000256" key="1">
    <source>
        <dbReference type="ARBA" id="ARBA00004604"/>
    </source>
</evidence>
<dbReference type="PROSITE" id="PS50082">
    <property type="entry name" value="WD_REPEATS_2"/>
    <property type="match status" value="3"/>
</dbReference>
<accession>A0A5N5TMI7</accession>
<dbReference type="Proteomes" id="UP000326759">
    <property type="component" value="Unassembled WGS sequence"/>
</dbReference>
<dbReference type="PRINTS" id="PR00320">
    <property type="entry name" value="GPROTEINBRPT"/>
</dbReference>
<dbReference type="PROSITE" id="PS00678">
    <property type="entry name" value="WD_REPEATS_1"/>
    <property type="match status" value="1"/>
</dbReference>
<dbReference type="InterPro" id="IPR019775">
    <property type="entry name" value="WD40_repeat_CS"/>
</dbReference>
<comment type="caution">
    <text evidence="10">The sequence shown here is derived from an EMBL/GenBank/DDBJ whole genome shotgun (WGS) entry which is preliminary data.</text>
</comment>
<dbReference type="GO" id="GO:0005730">
    <property type="term" value="C:nucleolus"/>
    <property type="evidence" value="ECO:0007669"/>
    <property type="project" value="UniProtKB-SubCell"/>
</dbReference>
<dbReference type="GO" id="GO:0045943">
    <property type="term" value="P:positive regulation of transcription by RNA polymerase I"/>
    <property type="evidence" value="ECO:0007669"/>
    <property type="project" value="TreeGrafter"/>
</dbReference>
<feature type="non-terminal residue" evidence="10">
    <location>
        <position position="517"/>
    </location>
</feature>
<evidence type="ECO:0000256" key="5">
    <source>
        <dbReference type="ARBA" id="ARBA00022737"/>
    </source>
</evidence>
<keyword evidence="4 8" id="KW-0853">WD repeat</keyword>
<dbReference type="OrthoDB" id="431715at2759"/>
<evidence type="ECO:0000259" key="9">
    <source>
        <dbReference type="Pfam" id="PF09384"/>
    </source>
</evidence>
<comment type="function">
    <text evidence="7">Ribosome biogenesis factor. Involved in nucleolar processing of pre-18S ribosomal RNA. Required for optimal pre-ribosomal RNA transcription by RNA polymerase I. Part of the small subunit (SSU) processome, first precursor of the small eukaryotic ribosomal subunit. During the assembly of the SSU processome in the nucleolus, many ribosome biogenesis factors, an RNA chaperone and ribosomal proteins associate with the nascent pre-rRNA and work in concert to generate RNA folding, modifications, rearrangements and cleavage as well as targeted degradation of pre-ribosomal RNA by the RNA exosome.</text>
</comment>
<organism evidence="10 11">
    <name type="scientific">Armadillidium nasatum</name>
    <dbReference type="NCBI Taxonomy" id="96803"/>
    <lineage>
        <taxon>Eukaryota</taxon>
        <taxon>Metazoa</taxon>
        <taxon>Ecdysozoa</taxon>
        <taxon>Arthropoda</taxon>
        <taxon>Crustacea</taxon>
        <taxon>Multicrustacea</taxon>
        <taxon>Malacostraca</taxon>
        <taxon>Eumalacostraca</taxon>
        <taxon>Peracarida</taxon>
        <taxon>Isopoda</taxon>
        <taxon>Oniscidea</taxon>
        <taxon>Crinocheta</taxon>
        <taxon>Armadillidiidae</taxon>
        <taxon>Armadillidium</taxon>
    </lineage>
</organism>
<evidence type="ECO:0000256" key="4">
    <source>
        <dbReference type="ARBA" id="ARBA00022574"/>
    </source>
</evidence>
<evidence type="ECO:0000256" key="3">
    <source>
        <dbReference type="ARBA" id="ARBA00022552"/>
    </source>
</evidence>
<gene>
    <name evidence="10" type="primary">utp15</name>
    <name evidence="10" type="ORF">Anas_02494</name>
</gene>
<dbReference type="CDD" id="cd00200">
    <property type="entry name" value="WD40"/>
    <property type="match status" value="1"/>
</dbReference>
<comment type="subcellular location">
    <subcellularLocation>
        <location evidence="1">Nucleus</location>
        <location evidence="1">Nucleolus</location>
    </subcellularLocation>
</comment>
<feature type="repeat" description="WD" evidence="8">
    <location>
        <begin position="100"/>
        <end position="141"/>
    </location>
</feature>
<dbReference type="AlphaFoldDB" id="A0A5N5TMI7"/>
<dbReference type="SMART" id="SM00320">
    <property type="entry name" value="WD40"/>
    <property type="match status" value="6"/>
</dbReference>
<dbReference type="PROSITE" id="PS50294">
    <property type="entry name" value="WD_REPEATS_REGION"/>
    <property type="match status" value="2"/>
</dbReference>
<dbReference type="PANTHER" id="PTHR19924">
    <property type="entry name" value="UTP15 U3 SMALL NUCLEOLAR RNA-ASSOCIATED PROTEIN 15 FAMILY MEMBER"/>
    <property type="match status" value="1"/>
</dbReference>
<feature type="repeat" description="WD" evidence="8">
    <location>
        <begin position="142"/>
        <end position="184"/>
    </location>
</feature>
<dbReference type="Pfam" id="PF00400">
    <property type="entry name" value="WD40"/>
    <property type="match status" value="3"/>
</dbReference>
<evidence type="ECO:0000256" key="2">
    <source>
        <dbReference type="ARBA" id="ARBA00018260"/>
    </source>
</evidence>
<dbReference type="InterPro" id="IPR015943">
    <property type="entry name" value="WD40/YVTN_repeat-like_dom_sf"/>
</dbReference>
<sequence>MSSFKKTNTGSFAKASAYVSEHTQYWKNYEFPVTVKEFSTIDYIDVCPVEPHYIAVTTGPKKGAYGGKFDSSGEVLLSGSEESHIRLFNYVSRRPLLREFKGHKGPVHRVDFVYGKKQVVGFSDDYTVSLWDTPSGERVQTFGEHKDFIRAGVTSPTSEDTVISGSYDHTVKVWDARSRSSVMTFQQGSPVETLLCYPSGTLIASAGGTEIKIFDIIGGKLLSVISQHHKNITCLNFASKNSRLLSGSLDRHVKVYDLTTFKLLHSMDYPAPVMSLGIAPGDSTLVTGLLSGNSGLISFQHRSTKQVKEVTPYGLSESTKKFKFKSLKLMPGDELVTHIEKPKLASYDRQLAQFKFTKTLSTVLQYGIATKTPHVTVAVMRELIRRGGLATALAGRDTKGLIPLFRFLMKNFRNPLFQPILLEVINVLLDIYGNSFGDSKLFGLLSRLNEEVEMELEVSKIAIHLEGVIELYLNMPSRLESSPNKTTQLTSNLDKSLLSEFNKKDEDKNADKEIVNN</sequence>
<name>A0A5N5TMI7_9CRUS</name>
<evidence type="ECO:0000256" key="6">
    <source>
        <dbReference type="ARBA" id="ARBA00023242"/>
    </source>
</evidence>
<keyword evidence="11" id="KW-1185">Reference proteome</keyword>
<evidence type="ECO:0000313" key="10">
    <source>
        <dbReference type="EMBL" id="KAB7507378.1"/>
    </source>
</evidence>
<dbReference type="PANTHER" id="PTHR19924:SF26">
    <property type="entry name" value="U3 SMALL NUCLEOLAR RNA-ASSOCIATED PROTEIN 15 HOMOLOG"/>
    <property type="match status" value="1"/>
</dbReference>
<dbReference type="InterPro" id="IPR020472">
    <property type="entry name" value="WD40_PAC1"/>
</dbReference>
<dbReference type="EMBL" id="SEYY01000384">
    <property type="protein sequence ID" value="KAB7507378.1"/>
    <property type="molecule type" value="Genomic_DNA"/>
</dbReference>
<evidence type="ECO:0000256" key="7">
    <source>
        <dbReference type="ARBA" id="ARBA00045437"/>
    </source>
</evidence>
<proteinExistence type="predicted"/>
<dbReference type="GO" id="GO:0006364">
    <property type="term" value="P:rRNA processing"/>
    <property type="evidence" value="ECO:0007669"/>
    <property type="project" value="UniProtKB-KW"/>
</dbReference>
<dbReference type="SUPFAM" id="SSF50978">
    <property type="entry name" value="WD40 repeat-like"/>
    <property type="match status" value="1"/>
</dbReference>
<keyword evidence="6" id="KW-0539">Nucleus</keyword>